<feature type="domain" description="ABC transporter" evidence="5">
    <location>
        <begin position="258"/>
        <end position="502"/>
    </location>
</feature>
<dbReference type="SMART" id="SM00382">
    <property type="entry name" value="AAA"/>
    <property type="match status" value="2"/>
</dbReference>
<proteinExistence type="predicted"/>
<feature type="domain" description="ABC transporter" evidence="5">
    <location>
        <begin position="6"/>
        <end position="244"/>
    </location>
</feature>
<evidence type="ECO:0000256" key="4">
    <source>
        <dbReference type="ARBA" id="ARBA00022840"/>
    </source>
</evidence>
<keyword evidence="4 6" id="KW-0067">ATP-binding</keyword>
<keyword evidence="1" id="KW-0813">Transport</keyword>
<keyword evidence="2" id="KW-0677">Repeat</keyword>
<keyword evidence="7" id="KW-1185">Reference proteome</keyword>
<dbReference type="RefSeq" id="WP_121215101.1">
    <property type="nucleotide sequence ID" value="NZ_RBZN01000033.1"/>
</dbReference>
<name>A0A494YYB3_9BACL</name>
<sequence length="502" mass="56075">MQEIILKVRGLDKSYGPTKILENVDLDLYSNEILGLVGENGAGKSTLLKILAGVTPADKGSIEWLGKTVSFSNTLEATENGIGMVFQEQNLISDIPVYENMFLGRQPSKFLVDKKTMINACKEIFDELNLHVDPTVITGTLPLGIRQFLEIAKSLMQTTTVNGRRIILLDEPTEALSKDQLEIFMKIIKSNKQNASFIFVSHRLNETIELCDRLVAMKDGKVVTSMPVTEQTTEDDIHQLMVGRQRDVEFYHENLQVVPTDEIVFSLNNVSYNNSLEDISLDIKAGEIVGLAGMLGSGRSELSKLMAGIIKPDTGEISFLGKSTEKDDLSKLVKKGLCYVPPERKEEGVILPHSVKWNLSLVTPSVYIKSFLNLKNEKSRNSKMVEKMRVKTHSLDTPIEFLSGGNQQKVVLGKWLIRDDIKLIIVEEPTRGIDVGAKQEIYKLFRDLTSQGISILISTENLLELIGLCNRIYTMKDGKITAEILADVESKPHEIDIVKHMV</sequence>
<evidence type="ECO:0000256" key="1">
    <source>
        <dbReference type="ARBA" id="ARBA00022448"/>
    </source>
</evidence>
<evidence type="ECO:0000313" key="6">
    <source>
        <dbReference type="EMBL" id="RKQ15139.1"/>
    </source>
</evidence>
<dbReference type="PROSITE" id="PS50893">
    <property type="entry name" value="ABC_TRANSPORTER_2"/>
    <property type="match status" value="2"/>
</dbReference>
<evidence type="ECO:0000256" key="2">
    <source>
        <dbReference type="ARBA" id="ARBA00022737"/>
    </source>
</evidence>
<dbReference type="EMBL" id="RBZN01000033">
    <property type="protein sequence ID" value="RKQ15139.1"/>
    <property type="molecule type" value="Genomic_DNA"/>
</dbReference>
<dbReference type="Gene3D" id="3.40.50.300">
    <property type="entry name" value="P-loop containing nucleotide triphosphate hydrolases"/>
    <property type="match status" value="2"/>
</dbReference>
<evidence type="ECO:0000313" key="7">
    <source>
        <dbReference type="Proteomes" id="UP000272238"/>
    </source>
</evidence>
<protein>
    <submittedName>
        <fullName evidence="6">Sugar ABC transporter ATP-binding protein</fullName>
    </submittedName>
</protein>
<dbReference type="CDD" id="cd03215">
    <property type="entry name" value="ABC_Carb_Monos_II"/>
    <property type="match status" value="1"/>
</dbReference>
<comment type="caution">
    <text evidence="6">The sequence shown here is derived from an EMBL/GenBank/DDBJ whole genome shotgun (WGS) entry which is preliminary data.</text>
</comment>
<dbReference type="GO" id="GO:0005524">
    <property type="term" value="F:ATP binding"/>
    <property type="evidence" value="ECO:0007669"/>
    <property type="project" value="UniProtKB-KW"/>
</dbReference>
<dbReference type="Pfam" id="PF00005">
    <property type="entry name" value="ABC_tran"/>
    <property type="match status" value="2"/>
</dbReference>
<dbReference type="InterPro" id="IPR003439">
    <property type="entry name" value="ABC_transporter-like_ATP-bd"/>
</dbReference>
<dbReference type="GO" id="GO:0016887">
    <property type="term" value="F:ATP hydrolysis activity"/>
    <property type="evidence" value="ECO:0007669"/>
    <property type="project" value="InterPro"/>
</dbReference>
<dbReference type="PANTHER" id="PTHR43790:SF9">
    <property type="entry name" value="GALACTOFURANOSE TRANSPORTER ATP-BINDING PROTEIN YTFR"/>
    <property type="match status" value="1"/>
</dbReference>
<keyword evidence="3" id="KW-0547">Nucleotide-binding</keyword>
<dbReference type="InterPro" id="IPR003593">
    <property type="entry name" value="AAA+_ATPase"/>
</dbReference>
<dbReference type="SUPFAM" id="SSF52540">
    <property type="entry name" value="P-loop containing nucleoside triphosphate hydrolases"/>
    <property type="match status" value="2"/>
</dbReference>
<dbReference type="InterPro" id="IPR050107">
    <property type="entry name" value="ABC_carbohydrate_import_ATPase"/>
</dbReference>
<evidence type="ECO:0000259" key="5">
    <source>
        <dbReference type="PROSITE" id="PS50893"/>
    </source>
</evidence>
<accession>A0A494YYB3</accession>
<dbReference type="PROSITE" id="PS00211">
    <property type="entry name" value="ABC_TRANSPORTER_1"/>
    <property type="match status" value="1"/>
</dbReference>
<reference evidence="6 7" key="1">
    <citation type="journal article" date="2016" name="Antonie Van Leeuwenhoek">
        <title>Lysinibacillus endophyticus sp. nov., an indole-3-acetic acid producing endophytic bacterium isolated from corn root (Zea mays cv. Xinken-5).</title>
        <authorList>
            <person name="Yu J."/>
            <person name="Guan X."/>
            <person name="Liu C."/>
            <person name="Xiang W."/>
            <person name="Yu Z."/>
            <person name="Liu X."/>
            <person name="Wang G."/>
        </authorList>
    </citation>
    <scope>NUCLEOTIDE SEQUENCE [LARGE SCALE GENOMIC DNA]</scope>
    <source>
        <strain evidence="6 7">DSM 100506</strain>
    </source>
</reference>
<dbReference type="InterPro" id="IPR017871">
    <property type="entry name" value="ABC_transporter-like_CS"/>
</dbReference>
<dbReference type="InterPro" id="IPR027417">
    <property type="entry name" value="P-loop_NTPase"/>
</dbReference>
<dbReference type="Proteomes" id="UP000272238">
    <property type="component" value="Unassembled WGS sequence"/>
</dbReference>
<gene>
    <name evidence="6" type="ORF">D8M03_12360</name>
</gene>
<dbReference type="AlphaFoldDB" id="A0A494YYB3"/>
<dbReference type="PANTHER" id="PTHR43790">
    <property type="entry name" value="CARBOHYDRATE TRANSPORT ATP-BINDING PROTEIN MG119-RELATED"/>
    <property type="match status" value="1"/>
</dbReference>
<dbReference type="CDD" id="cd03216">
    <property type="entry name" value="ABC_Carb_Monos_I"/>
    <property type="match status" value="1"/>
</dbReference>
<evidence type="ECO:0000256" key="3">
    <source>
        <dbReference type="ARBA" id="ARBA00022741"/>
    </source>
</evidence>
<organism evidence="6 7">
    <name type="scientific">Ureibacillus endophyticus</name>
    <dbReference type="NCBI Taxonomy" id="1978490"/>
    <lineage>
        <taxon>Bacteria</taxon>
        <taxon>Bacillati</taxon>
        <taxon>Bacillota</taxon>
        <taxon>Bacilli</taxon>
        <taxon>Bacillales</taxon>
        <taxon>Caryophanaceae</taxon>
        <taxon>Ureibacillus</taxon>
    </lineage>
</organism>
<dbReference type="OrthoDB" id="9771863at2"/>